<comment type="caution">
    <text evidence="8">The sequence shown here is derived from an EMBL/GenBank/DDBJ whole genome shotgun (WGS) entry which is preliminary data.</text>
</comment>
<dbReference type="AlphaFoldDB" id="A0A850HAJ7"/>
<comment type="similarity">
    <text evidence="2">Belongs to the major facilitator superfamily.</text>
</comment>
<evidence type="ECO:0000256" key="6">
    <source>
        <dbReference type="ARBA" id="ARBA00023136"/>
    </source>
</evidence>
<evidence type="ECO:0000256" key="2">
    <source>
        <dbReference type="ARBA" id="ARBA00008335"/>
    </source>
</evidence>
<dbReference type="RefSeq" id="WP_176273230.1">
    <property type="nucleotide sequence ID" value="NZ_JABWTA010000001.1"/>
</dbReference>
<keyword evidence="9" id="KW-1185">Reference proteome</keyword>
<keyword evidence="5 7" id="KW-1133">Transmembrane helix</keyword>
<dbReference type="EMBL" id="JABWTA010000001">
    <property type="protein sequence ID" value="NVE95023.1"/>
    <property type="molecule type" value="Genomic_DNA"/>
</dbReference>
<dbReference type="PANTHER" id="PTHR12778:SF10">
    <property type="entry name" value="MAJOR FACILITATOR SUPERFAMILY DOMAIN-CONTAINING PROTEIN 3"/>
    <property type="match status" value="1"/>
</dbReference>
<protein>
    <submittedName>
        <fullName evidence="8">MFS transporter</fullName>
    </submittedName>
</protein>
<evidence type="ECO:0000313" key="9">
    <source>
        <dbReference type="Proteomes" id="UP000546031"/>
    </source>
</evidence>
<gene>
    <name evidence="8" type="ORF">HUO12_08955</name>
</gene>
<sequence length="439" mass="46540">MTQAGAERGLILSENKIVRLFSFFFLYFGQGLPVGITVIALPAWLAANGAPDADVAAVVAMAYLPWSFKWIPAAIFDRYAYLAMGRRRAWLIFSQGLMIAGFVIAAVLAPGVDDIDTILVATFLIMGGAASQDVAVDGLAVDILPEKDQGTASSFMFGGQTVARAVAGAASGFGLQYYGSQATFLAFIPVILIITAYACLIKERPGEKRFPWNDGEAHPVNLQRNVGAWWPIFKVTVLSLLKRDSLVLITASSLGRTAGGMLIPLVPILAVNYAGYDTASYSGMISTVDLAMAIVAIGVGSFLTIRFGPKFSYAGVELLLGAAAIYILVAQGLWVTPIGFIALACVYSLLVTLSSITSNPLRMQLSDERVAATQFTIYNSLSNLPVSLGATIFAWLGGADELAMVLGTTAALYAAAVVFILLLRVGGRPVEAEPEPVMN</sequence>
<feature type="transmembrane region" description="Helical" evidence="7">
    <location>
        <begin position="281"/>
        <end position="304"/>
    </location>
</feature>
<dbReference type="SUPFAM" id="SSF103473">
    <property type="entry name" value="MFS general substrate transporter"/>
    <property type="match status" value="1"/>
</dbReference>
<evidence type="ECO:0000256" key="7">
    <source>
        <dbReference type="SAM" id="Phobius"/>
    </source>
</evidence>
<dbReference type="InterPro" id="IPR004752">
    <property type="entry name" value="AmpG_permease/AT-1"/>
</dbReference>
<dbReference type="Pfam" id="PF07690">
    <property type="entry name" value="MFS_1"/>
    <property type="match status" value="1"/>
</dbReference>
<feature type="transmembrane region" description="Helical" evidence="7">
    <location>
        <begin position="246"/>
        <end position="269"/>
    </location>
</feature>
<dbReference type="GO" id="GO:0022857">
    <property type="term" value="F:transmembrane transporter activity"/>
    <property type="evidence" value="ECO:0007669"/>
    <property type="project" value="InterPro"/>
</dbReference>
<feature type="transmembrane region" description="Helical" evidence="7">
    <location>
        <begin position="335"/>
        <end position="356"/>
    </location>
</feature>
<dbReference type="PANTHER" id="PTHR12778">
    <property type="entry name" value="SOLUTE CARRIER FAMILY 33 ACETYL-COA TRANSPORTER -RELATED"/>
    <property type="match status" value="1"/>
</dbReference>
<feature type="transmembrane region" description="Helical" evidence="7">
    <location>
        <begin position="402"/>
        <end position="423"/>
    </location>
</feature>
<feature type="transmembrane region" description="Helical" evidence="7">
    <location>
        <begin position="182"/>
        <end position="200"/>
    </location>
</feature>
<organism evidence="8 9">
    <name type="scientific">Altererythrobacter lutimaris</name>
    <dbReference type="NCBI Taxonomy" id="2743979"/>
    <lineage>
        <taxon>Bacteria</taxon>
        <taxon>Pseudomonadati</taxon>
        <taxon>Pseudomonadota</taxon>
        <taxon>Alphaproteobacteria</taxon>
        <taxon>Sphingomonadales</taxon>
        <taxon>Erythrobacteraceae</taxon>
        <taxon>Altererythrobacter</taxon>
    </lineage>
</organism>
<feature type="transmembrane region" description="Helical" evidence="7">
    <location>
        <begin position="88"/>
        <end position="109"/>
    </location>
</feature>
<accession>A0A850HAJ7</accession>
<dbReference type="GO" id="GO:0016020">
    <property type="term" value="C:membrane"/>
    <property type="evidence" value="ECO:0007669"/>
    <property type="project" value="UniProtKB-SubCell"/>
</dbReference>
<dbReference type="Gene3D" id="1.20.1250.20">
    <property type="entry name" value="MFS general substrate transporter like domains"/>
    <property type="match status" value="1"/>
</dbReference>
<evidence type="ECO:0000256" key="1">
    <source>
        <dbReference type="ARBA" id="ARBA00004141"/>
    </source>
</evidence>
<feature type="transmembrane region" description="Helical" evidence="7">
    <location>
        <begin position="20"/>
        <end position="43"/>
    </location>
</feature>
<feature type="transmembrane region" description="Helical" evidence="7">
    <location>
        <begin position="311"/>
        <end position="329"/>
    </location>
</feature>
<dbReference type="InterPro" id="IPR036259">
    <property type="entry name" value="MFS_trans_sf"/>
</dbReference>
<evidence type="ECO:0000256" key="5">
    <source>
        <dbReference type="ARBA" id="ARBA00022989"/>
    </source>
</evidence>
<evidence type="ECO:0000256" key="3">
    <source>
        <dbReference type="ARBA" id="ARBA00022448"/>
    </source>
</evidence>
<dbReference type="Proteomes" id="UP000546031">
    <property type="component" value="Unassembled WGS sequence"/>
</dbReference>
<keyword evidence="6 7" id="KW-0472">Membrane</keyword>
<evidence type="ECO:0000313" key="8">
    <source>
        <dbReference type="EMBL" id="NVE95023.1"/>
    </source>
</evidence>
<comment type="subcellular location">
    <subcellularLocation>
        <location evidence="1">Membrane</location>
        <topology evidence="1">Multi-pass membrane protein</topology>
    </subcellularLocation>
</comment>
<feature type="transmembrane region" description="Helical" evidence="7">
    <location>
        <begin position="55"/>
        <end position="76"/>
    </location>
</feature>
<keyword evidence="4 7" id="KW-0812">Transmembrane</keyword>
<feature type="transmembrane region" description="Helical" evidence="7">
    <location>
        <begin position="377"/>
        <end position="396"/>
    </location>
</feature>
<proteinExistence type="inferred from homology"/>
<dbReference type="InterPro" id="IPR011701">
    <property type="entry name" value="MFS"/>
</dbReference>
<keyword evidence="3" id="KW-0813">Transport</keyword>
<evidence type="ECO:0000256" key="4">
    <source>
        <dbReference type="ARBA" id="ARBA00022692"/>
    </source>
</evidence>
<name>A0A850HAJ7_9SPHN</name>
<reference evidence="8 9" key="1">
    <citation type="submission" date="2020-06" db="EMBL/GenBank/DDBJ databases">
        <title>Altererythrobacter lutimaris sp. nov., a marine bacterium isolated from a tidal flat.</title>
        <authorList>
            <person name="Kim D."/>
            <person name="Yoo Y."/>
            <person name="Kim J.-J."/>
        </authorList>
    </citation>
    <scope>NUCLEOTIDE SEQUENCE [LARGE SCALE GENOMIC DNA]</scope>
    <source>
        <strain evidence="8 9">JGD-16</strain>
    </source>
</reference>